<dbReference type="InterPro" id="IPR050416">
    <property type="entry name" value="FAD-linked_Oxidoreductase"/>
</dbReference>
<dbReference type="PANTHER" id="PTHR42973:SF53">
    <property type="entry name" value="FAD-BINDING PCMH-TYPE DOMAIN-CONTAINING PROTEIN-RELATED"/>
    <property type="match status" value="1"/>
</dbReference>
<dbReference type="OrthoDB" id="2151789at2759"/>
<dbReference type="PROSITE" id="PS51387">
    <property type="entry name" value="FAD_PCMH"/>
    <property type="match status" value="1"/>
</dbReference>
<dbReference type="Gene3D" id="3.30.465.10">
    <property type="match status" value="1"/>
</dbReference>
<keyword evidence="2" id="KW-0285">Flavoprotein</keyword>
<feature type="chain" id="PRO_5040812399" description="FAD-binding PCMH-type domain-containing protein" evidence="5">
    <location>
        <begin position="20"/>
        <end position="499"/>
    </location>
</feature>
<dbReference type="Pfam" id="PF01565">
    <property type="entry name" value="FAD_binding_4"/>
    <property type="match status" value="1"/>
</dbReference>
<accession>A0A9W4UT84</accession>
<feature type="signal peptide" evidence="5">
    <location>
        <begin position="1"/>
        <end position="19"/>
    </location>
</feature>
<proteinExistence type="inferred from homology"/>
<keyword evidence="8" id="KW-1185">Reference proteome</keyword>
<comment type="caution">
    <text evidence="7">The sequence shown here is derived from an EMBL/GenBank/DDBJ whole genome shotgun (WGS) entry which is preliminary data.</text>
</comment>
<evidence type="ECO:0000256" key="3">
    <source>
        <dbReference type="ARBA" id="ARBA00022827"/>
    </source>
</evidence>
<gene>
    <name evidence="7" type="ORF">PDIGIT_LOCUS13906</name>
</gene>
<keyword evidence="3" id="KW-0274">FAD</keyword>
<name>A0A9W4UT84_9PLEO</name>
<evidence type="ECO:0000313" key="7">
    <source>
        <dbReference type="EMBL" id="CAI6340722.1"/>
    </source>
</evidence>
<reference evidence="7" key="1">
    <citation type="submission" date="2023-01" db="EMBL/GenBank/DDBJ databases">
        <authorList>
            <person name="Van Ghelder C."/>
            <person name="Rancurel C."/>
        </authorList>
    </citation>
    <scope>NUCLEOTIDE SEQUENCE</scope>
    <source>
        <strain evidence="7">CNCM I-4278</strain>
    </source>
</reference>
<dbReference type="Proteomes" id="UP001152607">
    <property type="component" value="Unassembled WGS sequence"/>
</dbReference>
<dbReference type="GO" id="GO:0016491">
    <property type="term" value="F:oxidoreductase activity"/>
    <property type="evidence" value="ECO:0007669"/>
    <property type="project" value="UniProtKB-KW"/>
</dbReference>
<evidence type="ECO:0000256" key="2">
    <source>
        <dbReference type="ARBA" id="ARBA00022630"/>
    </source>
</evidence>
<keyword evidence="5" id="KW-0732">Signal</keyword>
<comment type="similarity">
    <text evidence="1">Belongs to the oxygen-dependent FAD-linked oxidoreductase family.</text>
</comment>
<dbReference type="AlphaFoldDB" id="A0A9W4UT84"/>
<sequence>MSGRVVLFLLASVAAVAQAQNSTCCEALRGSGLEYVYFRDTPAYQERNISYFSVSAQLDPICFVQPTGTADVVKTVNILVKHPACLDTKFAVRSGGHMQWAGSNNIDDGVTVDLGLMNSTTLESNGIAAVQPGARWGAVYEALDPFNYTVVGGREHAVGVAGFLTGGGNSFFSARFGFAADTVKNFEVVLANGEVVNANLNENSDLFQVLKGGGGSNYGIVTRFDMYAVAITKLWGGVGIWDTSYREQHINAHIKWVDNVEKYPPGSTVMAFTYQPVLGGSVILNFHHDTEGHVAAPAFDDFLAIPQVSNTFRIASHTEMADELELPYGYRNVWFTTAVRNDPRIYNKIVDLHNQLTEEWKSEGDPDFMAETNFQAIPRSFTEHSLANGGNILGLDQVNENVVMNLFVIAVRTRDLEVKATEKIKAYGAQIEAFAASVDGLVDWRYLNYAGGGYQDPLASYGEESSAKMKAASAKYDPTGIFQTKSPAGFKLSNSRAGS</sequence>
<dbReference type="EMBL" id="CAOQHR010000011">
    <property type="protein sequence ID" value="CAI6340722.1"/>
    <property type="molecule type" value="Genomic_DNA"/>
</dbReference>
<dbReference type="InterPro" id="IPR036318">
    <property type="entry name" value="FAD-bd_PCMH-like_sf"/>
</dbReference>
<dbReference type="GO" id="GO:0071949">
    <property type="term" value="F:FAD binding"/>
    <property type="evidence" value="ECO:0007669"/>
    <property type="project" value="InterPro"/>
</dbReference>
<protein>
    <recommendedName>
        <fullName evidence="6">FAD-binding PCMH-type domain-containing protein</fullName>
    </recommendedName>
</protein>
<dbReference type="InterPro" id="IPR006094">
    <property type="entry name" value="Oxid_FAD_bind_N"/>
</dbReference>
<dbReference type="InterPro" id="IPR016166">
    <property type="entry name" value="FAD-bd_PCMH"/>
</dbReference>
<dbReference type="InterPro" id="IPR016169">
    <property type="entry name" value="FAD-bd_PCMH_sub2"/>
</dbReference>
<dbReference type="SUPFAM" id="SSF56176">
    <property type="entry name" value="FAD-binding/transporter-associated domain-like"/>
    <property type="match status" value="1"/>
</dbReference>
<organism evidence="7 8">
    <name type="scientific">Periconia digitata</name>
    <dbReference type="NCBI Taxonomy" id="1303443"/>
    <lineage>
        <taxon>Eukaryota</taxon>
        <taxon>Fungi</taxon>
        <taxon>Dikarya</taxon>
        <taxon>Ascomycota</taxon>
        <taxon>Pezizomycotina</taxon>
        <taxon>Dothideomycetes</taxon>
        <taxon>Pleosporomycetidae</taxon>
        <taxon>Pleosporales</taxon>
        <taxon>Massarineae</taxon>
        <taxon>Periconiaceae</taxon>
        <taxon>Periconia</taxon>
    </lineage>
</organism>
<evidence type="ECO:0000256" key="5">
    <source>
        <dbReference type="SAM" id="SignalP"/>
    </source>
</evidence>
<evidence type="ECO:0000256" key="1">
    <source>
        <dbReference type="ARBA" id="ARBA00005466"/>
    </source>
</evidence>
<evidence type="ECO:0000259" key="6">
    <source>
        <dbReference type="PROSITE" id="PS51387"/>
    </source>
</evidence>
<dbReference type="PANTHER" id="PTHR42973">
    <property type="entry name" value="BINDING OXIDOREDUCTASE, PUTATIVE (AFU_ORTHOLOGUE AFUA_1G17690)-RELATED"/>
    <property type="match status" value="1"/>
</dbReference>
<feature type="domain" description="FAD-binding PCMH-type" evidence="6">
    <location>
        <begin position="56"/>
        <end position="231"/>
    </location>
</feature>
<evidence type="ECO:0000313" key="8">
    <source>
        <dbReference type="Proteomes" id="UP001152607"/>
    </source>
</evidence>
<keyword evidence="4" id="KW-0560">Oxidoreductase</keyword>
<evidence type="ECO:0000256" key="4">
    <source>
        <dbReference type="ARBA" id="ARBA00023002"/>
    </source>
</evidence>